<dbReference type="PROSITE" id="PS51257">
    <property type="entry name" value="PROKAR_LIPOPROTEIN"/>
    <property type="match status" value="1"/>
</dbReference>
<gene>
    <name evidence="1" type="ORF">ACFSAH_00005</name>
</gene>
<accession>A0ABW4I836</accession>
<name>A0ABW4I836_9SPHI</name>
<comment type="caution">
    <text evidence="1">The sequence shown here is derived from an EMBL/GenBank/DDBJ whole genome shotgun (WGS) entry which is preliminary data.</text>
</comment>
<dbReference type="EMBL" id="JBHUDG010000001">
    <property type="protein sequence ID" value="MFD1628232.1"/>
    <property type="molecule type" value="Genomic_DNA"/>
</dbReference>
<reference evidence="2" key="1">
    <citation type="journal article" date="2019" name="Int. J. Syst. Evol. Microbiol.">
        <title>The Global Catalogue of Microorganisms (GCM) 10K type strain sequencing project: providing services to taxonomists for standard genome sequencing and annotation.</title>
        <authorList>
            <consortium name="The Broad Institute Genomics Platform"/>
            <consortium name="The Broad Institute Genome Sequencing Center for Infectious Disease"/>
            <person name="Wu L."/>
            <person name="Ma J."/>
        </authorList>
    </citation>
    <scope>NUCLEOTIDE SEQUENCE [LARGE SCALE GENOMIC DNA]</scope>
    <source>
        <strain evidence="2">CCUG 53762</strain>
    </source>
</reference>
<dbReference type="Proteomes" id="UP001597118">
    <property type="component" value="Unassembled WGS sequence"/>
</dbReference>
<keyword evidence="2" id="KW-1185">Reference proteome</keyword>
<sequence>MKLPLLIISFIYLFLQSCSNDLDHKENSKVTIEEEFNKVQIVDQFSNPLSKDTAFFMTIAEFFPLYIGQKIEQINLVYKPDEISSNRIEEWDLLKRPKQDSIILYIDSSRYVGVPMSIWEYHGTPEYRPSKIGYPVFIKNVSNEALELGFGNMLPLLIEAKDRQGNWNPIQKLFRYDCGTGLTVFYLKPEQIAITSMKVFQGNFRTHLRLVYGYKNDLKIYSNEIVGAINETQFNEDKMGL</sequence>
<evidence type="ECO:0000313" key="2">
    <source>
        <dbReference type="Proteomes" id="UP001597118"/>
    </source>
</evidence>
<evidence type="ECO:0000313" key="1">
    <source>
        <dbReference type="EMBL" id="MFD1628232.1"/>
    </source>
</evidence>
<dbReference type="RefSeq" id="WP_379660621.1">
    <property type="nucleotide sequence ID" value="NZ_JBHUDG010000001.1"/>
</dbReference>
<evidence type="ECO:0008006" key="3">
    <source>
        <dbReference type="Google" id="ProtNLM"/>
    </source>
</evidence>
<proteinExistence type="predicted"/>
<organism evidence="1 2">
    <name type="scientific">Pseudopedobacter beijingensis</name>
    <dbReference type="NCBI Taxonomy" id="1207056"/>
    <lineage>
        <taxon>Bacteria</taxon>
        <taxon>Pseudomonadati</taxon>
        <taxon>Bacteroidota</taxon>
        <taxon>Sphingobacteriia</taxon>
        <taxon>Sphingobacteriales</taxon>
        <taxon>Sphingobacteriaceae</taxon>
        <taxon>Pseudopedobacter</taxon>
    </lineage>
</organism>
<protein>
    <recommendedName>
        <fullName evidence="3">Lipoprotein</fullName>
    </recommendedName>
</protein>